<dbReference type="InterPro" id="IPR015410">
    <property type="entry name" value="DUF1985"/>
</dbReference>
<evidence type="ECO:0000256" key="1">
    <source>
        <dbReference type="SAM" id="MobiDB-lite"/>
    </source>
</evidence>
<reference evidence="3" key="1">
    <citation type="journal article" date="2023" name="Plant J.">
        <title>Genome sequences and population genomics provide insights into the demographic history, inbreeding, and mutation load of two 'living fossil' tree species of Dipteronia.</title>
        <authorList>
            <person name="Feng Y."/>
            <person name="Comes H.P."/>
            <person name="Chen J."/>
            <person name="Zhu S."/>
            <person name="Lu R."/>
            <person name="Zhang X."/>
            <person name="Li P."/>
            <person name="Qiu J."/>
            <person name="Olsen K.M."/>
            <person name="Qiu Y."/>
        </authorList>
    </citation>
    <scope>NUCLEOTIDE SEQUENCE</scope>
    <source>
        <strain evidence="3">NBL</strain>
    </source>
</reference>
<dbReference type="EMBL" id="JANJYJ010000001">
    <property type="protein sequence ID" value="KAK3230109.1"/>
    <property type="molecule type" value="Genomic_DNA"/>
</dbReference>
<dbReference type="Proteomes" id="UP001281410">
    <property type="component" value="Unassembled WGS sequence"/>
</dbReference>
<dbReference type="PANTHER" id="PTHR48449:SF1">
    <property type="entry name" value="DUF1985 DOMAIN-CONTAINING PROTEIN"/>
    <property type="match status" value="1"/>
</dbReference>
<comment type="caution">
    <text evidence="3">The sequence shown here is derived from an EMBL/GenBank/DDBJ whole genome shotgun (WGS) entry which is preliminary data.</text>
</comment>
<keyword evidence="4" id="KW-1185">Reference proteome</keyword>
<feature type="domain" description="DUF1985" evidence="2">
    <location>
        <begin position="69"/>
        <end position="196"/>
    </location>
</feature>
<proteinExistence type="predicted"/>
<dbReference type="AlphaFoldDB" id="A0AAE0EJ94"/>
<protein>
    <recommendedName>
        <fullName evidence="2">DUF1985 domain-containing protein</fullName>
    </recommendedName>
</protein>
<feature type="region of interest" description="Disordered" evidence="1">
    <location>
        <begin position="211"/>
        <end position="250"/>
    </location>
</feature>
<evidence type="ECO:0000259" key="2">
    <source>
        <dbReference type="Pfam" id="PF09331"/>
    </source>
</evidence>
<feature type="compositionally biased region" description="Basic and acidic residues" evidence="1">
    <location>
        <begin position="211"/>
        <end position="221"/>
    </location>
</feature>
<accession>A0AAE0EJ94</accession>
<dbReference type="PANTHER" id="PTHR48449">
    <property type="entry name" value="DUF1985 DOMAIN-CONTAINING PROTEIN"/>
    <property type="match status" value="1"/>
</dbReference>
<organism evidence="3 4">
    <name type="scientific">Dipteronia sinensis</name>
    <dbReference type="NCBI Taxonomy" id="43782"/>
    <lineage>
        <taxon>Eukaryota</taxon>
        <taxon>Viridiplantae</taxon>
        <taxon>Streptophyta</taxon>
        <taxon>Embryophyta</taxon>
        <taxon>Tracheophyta</taxon>
        <taxon>Spermatophyta</taxon>
        <taxon>Magnoliopsida</taxon>
        <taxon>eudicotyledons</taxon>
        <taxon>Gunneridae</taxon>
        <taxon>Pentapetalae</taxon>
        <taxon>rosids</taxon>
        <taxon>malvids</taxon>
        <taxon>Sapindales</taxon>
        <taxon>Sapindaceae</taxon>
        <taxon>Hippocastanoideae</taxon>
        <taxon>Acereae</taxon>
        <taxon>Dipteronia</taxon>
    </lineage>
</organism>
<evidence type="ECO:0000313" key="4">
    <source>
        <dbReference type="Proteomes" id="UP001281410"/>
    </source>
</evidence>
<feature type="compositionally biased region" description="Basic residues" evidence="1">
    <location>
        <begin position="222"/>
        <end position="250"/>
    </location>
</feature>
<evidence type="ECO:0000313" key="3">
    <source>
        <dbReference type="EMBL" id="KAK3230109.1"/>
    </source>
</evidence>
<gene>
    <name evidence="3" type="ORF">Dsin_001990</name>
</gene>
<sequence>MGGLAAEKEKGEAWLPKNDLGRSPVAGKLVEKFKQGPFGQYLDLNQPLIVYGHPIHNLLKREIIHPNGQRPDEMWFGLGKSKAHFGQEEFCLCSGLKMGQLPKGFANNNEVEEDSMLRRIFKGKRPTAEVLYATLKKMSSEESEDAYKMLNIYMVSQFFGTDDRRTTAISGWLFSLLENEDEFKKFPWGSYIFSFTLFFLKDVLNKRLPKLRGEEEKEDKKGKMKKNKKKRWKKKKKKRRKRIRTRTRSQ</sequence>
<name>A0AAE0EJ94_9ROSI</name>
<dbReference type="Pfam" id="PF09331">
    <property type="entry name" value="DUF1985"/>
    <property type="match status" value="1"/>
</dbReference>